<dbReference type="InterPro" id="IPR052854">
    <property type="entry name" value="Serpentine_rcpt_epsilon"/>
</dbReference>
<evidence type="ECO:0000313" key="4">
    <source>
        <dbReference type="Proteomes" id="UP000053660"/>
    </source>
</evidence>
<dbReference type="PANTHER" id="PTHR47518:SF9">
    <property type="entry name" value="SERPENTINE RECEPTOR, CLASS T"/>
    <property type="match status" value="1"/>
</dbReference>
<dbReference type="GO" id="GO:0016020">
    <property type="term" value="C:membrane"/>
    <property type="evidence" value="ECO:0007669"/>
    <property type="project" value="InterPro"/>
</dbReference>
<organism evidence="3 4">
    <name type="scientific">Oesophagostomum dentatum</name>
    <name type="common">Nodular worm</name>
    <dbReference type="NCBI Taxonomy" id="61180"/>
    <lineage>
        <taxon>Eukaryota</taxon>
        <taxon>Metazoa</taxon>
        <taxon>Ecdysozoa</taxon>
        <taxon>Nematoda</taxon>
        <taxon>Chromadorea</taxon>
        <taxon>Rhabditida</taxon>
        <taxon>Rhabditina</taxon>
        <taxon>Rhabditomorpha</taxon>
        <taxon>Strongyloidea</taxon>
        <taxon>Strongylidae</taxon>
        <taxon>Oesophagostomum</taxon>
    </lineage>
</organism>
<reference evidence="3 4" key="1">
    <citation type="submission" date="2014-03" db="EMBL/GenBank/DDBJ databases">
        <title>Draft genome of the hookworm Oesophagostomum dentatum.</title>
        <authorList>
            <person name="Mitreva M."/>
        </authorList>
    </citation>
    <scope>NUCLEOTIDE SEQUENCE [LARGE SCALE GENOMIC DNA]</scope>
    <source>
        <strain evidence="3 4">OD-Hann</strain>
    </source>
</reference>
<dbReference type="Proteomes" id="UP000053660">
    <property type="component" value="Unassembled WGS sequence"/>
</dbReference>
<proteinExistence type="inferred from homology"/>
<feature type="transmembrane region" description="Helical" evidence="2">
    <location>
        <begin position="21"/>
        <end position="39"/>
    </location>
</feature>
<evidence type="ECO:0000256" key="1">
    <source>
        <dbReference type="ARBA" id="ARBA00006803"/>
    </source>
</evidence>
<keyword evidence="4" id="KW-1185">Reference proteome</keyword>
<name>A0A0B1TNP3_OESDE</name>
<dbReference type="Pfam" id="PF03125">
    <property type="entry name" value="Sre"/>
    <property type="match status" value="1"/>
</dbReference>
<dbReference type="InterPro" id="IPR004151">
    <property type="entry name" value="7TM_GPCR_serpentine_rcpt_Sre"/>
</dbReference>
<dbReference type="PANTHER" id="PTHR47518">
    <property type="entry name" value="SERPENTINE RECEPTOR CLASS EPSILON-13-RELATED"/>
    <property type="match status" value="1"/>
</dbReference>
<dbReference type="GO" id="GO:0007606">
    <property type="term" value="P:sensory perception of chemical stimulus"/>
    <property type="evidence" value="ECO:0007669"/>
    <property type="project" value="InterPro"/>
</dbReference>
<comment type="similarity">
    <text evidence="1">Belongs to the nematode receptor-like protein sre family.</text>
</comment>
<accession>A0A0B1TNP3</accession>
<evidence type="ECO:0000313" key="3">
    <source>
        <dbReference type="EMBL" id="KHJ97696.1"/>
    </source>
</evidence>
<sequence length="151" mass="17145">MCIVERCFATILMRTYEHRRPWKVLAAAQIFPAALILIYFAVVEGVVLDEIVQFVMSVLIIGSLVFLLYKNIRLTQTLRCGKSSLSTRYQLTENIKALRLLVPVVVFDTIVCIVDNVGAVVFHVESPFKMNTCLQSKSYFPSYFAVRLVSC</sequence>
<evidence type="ECO:0000256" key="2">
    <source>
        <dbReference type="SAM" id="Phobius"/>
    </source>
</evidence>
<protein>
    <submittedName>
        <fullName evidence="3">Uncharacterized protein</fullName>
    </submittedName>
</protein>
<dbReference type="EMBL" id="KN549413">
    <property type="protein sequence ID" value="KHJ97696.1"/>
    <property type="molecule type" value="Genomic_DNA"/>
</dbReference>
<feature type="transmembrane region" description="Helical" evidence="2">
    <location>
        <begin position="51"/>
        <end position="69"/>
    </location>
</feature>
<dbReference type="AlphaFoldDB" id="A0A0B1TNP3"/>
<keyword evidence="2" id="KW-1133">Transmembrane helix</keyword>
<keyword evidence="2" id="KW-0472">Membrane</keyword>
<dbReference type="OrthoDB" id="5834256at2759"/>
<gene>
    <name evidence="3" type="ORF">OESDEN_02326</name>
</gene>
<keyword evidence="2" id="KW-0812">Transmembrane</keyword>